<dbReference type="AlphaFoldDB" id="A0A6N7X3A3"/>
<evidence type="ECO:0008006" key="3">
    <source>
        <dbReference type="Google" id="ProtNLM"/>
    </source>
</evidence>
<dbReference type="RefSeq" id="WP_321055972.1">
    <property type="nucleotide sequence ID" value="NZ_JAXFFP010000009.1"/>
</dbReference>
<accession>A0A6N7X3A3</accession>
<dbReference type="Pfam" id="PF21983">
    <property type="entry name" value="NikA-like"/>
    <property type="match status" value="1"/>
</dbReference>
<sequence>MKAPKFPSYDEAVNCKKKKSQNLLSKEEWQALEEERKQKERDKGKRFVGNRKKDVTIAFRTNRKDRELIFKKITMSGLSRQDYMTNAILNAPIKVFATRNVIDNCKNELKEILSELKRVKQYGELDAGYRHELKMITEIIEAAIQEKSI</sequence>
<name>A0A6N7X3A3_9FIRM</name>
<comment type="caution">
    <text evidence="1">The sequence shown here is derived from an EMBL/GenBank/DDBJ whole genome shotgun (WGS) entry which is preliminary data.</text>
</comment>
<protein>
    <recommendedName>
        <fullName evidence="3">Mobilization protein</fullName>
    </recommendedName>
</protein>
<gene>
    <name evidence="1" type="ORF">FYJ71_06290</name>
</gene>
<evidence type="ECO:0000313" key="2">
    <source>
        <dbReference type="Proteomes" id="UP000440713"/>
    </source>
</evidence>
<dbReference type="EMBL" id="VUNE01000003">
    <property type="protein sequence ID" value="MST62571.1"/>
    <property type="molecule type" value="Genomic_DNA"/>
</dbReference>
<organism evidence="1 2">
    <name type="scientific">Peptostreptococcus porci</name>
    <dbReference type="NCBI Taxonomy" id="2652282"/>
    <lineage>
        <taxon>Bacteria</taxon>
        <taxon>Bacillati</taxon>
        <taxon>Bacillota</taxon>
        <taxon>Clostridia</taxon>
        <taxon>Peptostreptococcales</taxon>
        <taxon>Peptostreptococcaceae</taxon>
        <taxon>Peptostreptococcus</taxon>
    </lineage>
</organism>
<proteinExistence type="predicted"/>
<evidence type="ECO:0000313" key="1">
    <source>
        <dbReference type="EMBL" id="MST62571.1"/>
    </source>
</evidence>
<keyword evidence="2" id="KW-1185">Reference proteome</keyword>
<dbReference type="Proteomes" id="UP000440713">
    <property type="component" value="Unassembled WGS sequence"/>
</dbReference>
<reference evidence="1 2" key="1">
    <citation type="submission" date="2019-08" db="EMBL/GenBank/DDBJ databases">
        <title>In-depth cultivation of the pig gut microbiome towards novel bacterial diversity and tailored functional studies.</title>
        <authorList>
            <person name="Wylensek D."/>
            <person name="Hitch T.C.A."/>
            <person name="Clavel T."/>
        </authorList>
    </citation>
    <scope>NUCLEOTIDE SEQUENCE [LARGE SCALE GENOMIC DNA]</scope>
    <source>
        <strain evidence="1 2">WCA-SAB-591-4A-A</strain>
    </source>
</reference>
<dbReference type="InterPro" id="IPR053842">
    <property type="entry name" value="NikA-like"/>
</dbReference>